<dbReference type="AlphaFoldDB" id="A0A212Q0E9"/>
<keyword evidence="6 9" id="KW-1133">Transmembrane helix</keyword>
<proteinExistence type="predicted"/>
<dbReference type="Gene3D" id="3.40.50.300">
    <property type="entry name" value="P-loop containing nucleotide triphosphate hydrolases"/>
    <property type="match status" value="1"/>
</dbReference>
<dbReference type="InterPro" id="IPR027417">
    <property type="entry name" value="P-loop_NTPase"/>
</dbReference>
<dbReference type="PANTHER" id="PTHR32309:SF13">
    <property type="entry name" value="FERRIC ENTEROBACTIN TRANSPORT PROTEIN FEPE"/>
    <property type="match status" value="1"/>
</dbReference>
<dbReference type="InterPro" id="IPR032807">
    <property type="entry name" value="GNVR"/>
</dbReference>
<dbReference type="InterPro" id="IPR005702">
    <property type="entry name" value="Wzc-like_C"/>
</dbReference>
<dbReference type="Proteomes" id="UP000198418">
    <property type="component" value="Unassembled WGS sequence"/>
</dbReference>
<evidence type="ECO:0000259" key="11">
    <source>
        <dbReference type="Pfam" id="PF13807"/>
    </source>
</evidence>
<dbReference type="EMBL" id="FYDG01000001">
    <property type="protein sequence ID" value="SNB52668.1"/>
    <property type="molecule type" value="Genomic_DNA"/>
</dbReference>
<dbReference type="SUPFAM" id="SSF52540">
    <property type="entry name" value="P-loop containing nucleoside triphosphate hydrolases"/>
    <property type="match status" value="1"/>
</dbReference>
<feature type="domain" description="Tyrosine-protein kinase G-rich" evidence="11">
    <location>
        <begin position="406"/>
        <end position="472"/>
    </location>
</feature>
<organism evidence="12 13">
    <name type="scientific">Rhodoblastus acidophilus</name>
    <name type="common">Rhodopseudomonas acidophila</name>
    <dbReference type="NCBI Taxonomy" id="1074"/>
    <lineage>
        <taxon>Bacteria</taxon>
        <taxon>Pseudomonadati</taxon>
        <taxon>Pseudomonadota</taxon>
        <taxon>Alphaproteobacteria</taxon>
        <taxon>Hyphomicrobiales</taxon>
        <taxon>Rhodoblastaceae</taxon>
        <taxon>Rhodoblastus</taxon>
    </lineage>
</organism>
<feature type="coiled-coil region" evidence="8">
    <location>
        <begin position="220"/>
        <end position="290"/>
    </location>
</feature>
<feature type="transmembrane region" description="Helical" evidence="9">
    <location>
        <begin position="34"/>
        <end position="53"/>
    </location>
</feature>
<dbReference type="PANTHER" id="PTHR32309">
    <property type="entry name" value="TYROSINE-PROTEIN KINASE"/>
    <property type="match status" value="1"/>
</dbReference>
<dbReference type="Pfam" id="PF13807">
    <property type="entry name" value="GNVR"/>
    <property type="match status" value="1"/>
</dbReference>
<keyword evidence="3 9" id="KW-0812">Transmembrane</keyword>
<dbReference type="GO" id="GO:0004713">
    <property type="term" value="F:protein tyrosine kinase activity"/>
    <property type="evidence" value="ECO:0007669"/>
    <property type="project" value="TreeGrafter"/>
</dbReference>
<evidence type="ECO:0000313" key="13">
    <source>
        <dbReference type="Proteomes" id="UP000198418"/>
    </source>
</evidence>
<evidence type="ECO:0000313" key="12">
    <source>
        <dbReference type="EMBL" id="SNB52668.1"/>
    </source>
</evidence>
<dbReference type="CDD" id="cd05387">
    <property type="entry name" value="BY-kinase"/>
    <property type="match status" value="1"/>
</dbReference>
<evidence type="ECO:0000256" key="1">
    <source>
        <dbReference type="ARBA" id="ARBA00004651"/>
    </source>
</evidence>
<feature type="domain" description="Polysaccharide chain length determinant N-terminal" evidence="10">
    <location>
        <begin position="23"/>
        <end position="108"/>
    </location>
</feature>
<dbReference type="GO" id="GO:0005886">
    <property type="term" value="C:plasma membrane"/>
    <property type="evidence" value="ECO:0007669"/>
    <property type="project" value="UniProtKB-SubCell"/>
</dbReference>
<reference evidence="13" key="1">
    <citation type="submission" date="2017-06" db="EMBL/GenBank/DDBJ databases">
        <authorList>
            <person name="Varghese N."/>
            <person name="Submissions S."/>
        </authorList>
    </citation>
    <scope>NUCLEOTIDE SEQUENCE [LARGE SCALE GENOMIC DNA]</scope>
    <source>
        <strain evidence="13">DSM 137</strain>
    </source>
</reference>
<evidence type="ECO:0000256" key="9">
    <source>
        <dbReference type="SAM" id="Phobius"/>
    </source>
</evidence>
<evidence type="ECO:0000256" key="6">
    <source>
        <dbReference type="ARBA" id="ARBA00022989"/>
    </source>
</evidence>
<keyword evidence="5" id="KW-0067">ATP-binding</keyword>
<keyword evidence="7 9" id="KW-0472">Membrane</keyword>
<keyword evidence="4" id="KW-0547">Nucleotide-binding</keyword>
<dbReference type="Pfam" id="PF02706">
    <property type="entry name" value="Wzz"/>
    <property type="match status" value="1"/>
</dbReference>
<gene>
    <name evidence="12" type="ORF">SAMN06265338_101302</name>
</gene>
<protein>
    <submittedName>
        <fullName evidence="12">Succinoglycan biosynthesis transport protein ExoP</fullName>
    </submittedName>
</protein>
<evidence type="ECO:0000259" key="10">
    <source>
        <dbReference type="Pfam" id="PF02706"/>
    </source>
</evidence>
<evidence type="ECO:0000256" key="7">
    <source>
        <dbReference type="ARBA" id="ARBA00023136"/>
    </source>
</evidence>
<keyword evidence="8" id="KW-0175">Coiled coil</keyword>
<comment type="subcellular location">
    <subcellularLocation>
        <location evidence="1">Cell membrane</location>
        <topology evidence="1">Multi-pass membrane protein</topology>
    </subcellularLocation>
</comment>
<sequence>MFDGERSVSQLPATSPSEEAAKVFGILKRQKRRIVYAVLISTGLAVVYLAQAVTRYTSTAAVLIDSKLAGLSATTPMEETLIFETGAVDSQVLLLQSDRMAERVIQHLDLTHNQSFLQPPTSVIGAIFGGVRRGVGKFATLLGANPALEYDAMPPDLQRNVVVEQLQDDLKVTRNARTYVLTIAYTSYDPGLARTIAAAYAAAYLEDQLESRFETSRRASAWLEDRIQEVKRKADAAERIAQDFRVRNRLTEASGRLINEQALTDINAQLSQARNDLNVVKSKYDRLKQIVESQAYDGSSLDALSSPIISSLRAKYLDAFKMNSDISARLGPQHESAVRARKEMNEYAKVMFQEVSRLLESYQSEVQIASGRVASLEQAIEQTRTASDVDSVAMGKLKTLENETLTYKNIYTIYLQKAQDLIQQQSIPISNARVIADAELPTRSSSPKTLLILLVSVFLGGIGGGCWAMVREFRERGFRVSSQIRDELGLDFTCYLPRLTEDAFLQRAALDTERTGTFKSTLKALDITIEDATSQFSESLRSIRLAVDYHFGMKRPLKLGVISVFPNEGKSTIAKNLASLIARQGESVLLMDCDLRNPQLTRSLTPTARIGLLETLNGSDYAAEDAIVHEESSGLAFFPACARGRVPATGDLLSSPAMARLVQELQQKYSYIIFDLAPLGPVKDASAAATFLDAFHLVIEWGATPRGAVADALATDPAVAARVVGVTLSKVELDKLELFEAHSMYGYASSYNYRYYHTPLAAASETPRIRSWRDRMREILQWRGKAAN</sequence>
<evidence type="ECO:0000256" key="5">
    <source>
        <dbReference type="ARBA" id="ARBA00022840"/>
    </source>
</evidence>
<evidence type="ECO:0000256" key="8">
    <source>
        <dbReference type="SAM" id="Coils"/>
    </source>
</evidence>
<dbReference type="InterPro" id="IPR050445">
    <property type="entry name" value="Bact_polysacc_biosynth/exp"/>
</dbReference>
<keyword evidence="13" id="KW-1185">Reference proteome</keyword>
<evidence type="ECO:0000256" key="2">
    <source>
        <dbReference type="ARBA" id="ARBA00022475"/>
    </source>
</evidence>
<evidence type="ECO:0000256" key="4">
    <source>
        <dbReference type="ARBA" id="ARBA00022741"/>
    </source>
</evidence>
<evidence type="ECO:0000256" key="3">
    <source>
        <dbReference type="ARBA" id="ARBA00022692"/>
    </source>
</evidence>
<dbReference type="InterPro" id="IPR003856">
    <property type="entry name" value="LPS_length_determ_N"/>
</dbReference>
<name>A0A212Q0E9_RHOAC</name>
<accession>A0A212Q0E9</accession>
<keyword evidence="2" id="KW-1003">Cell membrane</keyword>